<dbReference type="Gene3D" id="1.10.630.10">
    <property type="entry name" value="Cytochrome P450"/>
    <property type="match status" value="1"/>
</dbReference>
<dbReference type="GO" id="GO:0005506">
    <property type="term" value="F:iron ion binding"/>
    <property type="evidence" value="ECO:0007669"/>
    <property type="project" value="InterPro"/>
</dbReference>
<gene>
    <name evidence="1" type="ORF">FCM35_KLT19171</name>
</gene>
<reference evidence="1" key="1">
    <citation type="submission" date="2020-01" db="EMBL/GenBank/DDBJ databases">
        <title>Genome sequence of Kobresia littledalei, the first chromosome-level genome in the family Cyperaceae.</title>
        <authorList>
            <person name="Qu G."/>
        </authorList>
    </citation>
    <scope>NUCLEOTIDE SEQUENCE</scope>
    <source>
        <strain evidence="1">C.B.Clarke</strain>
        <tissue evidence="1">Leaf</tissue>
    </source>
</reference>
<sequence length="79" mass="9015">MKERSCWSTYVYWSNGPETVEPTVGNKQCPAKDMVVLVGQLFVVNLFLRYDTFSAVHDGMLLGLEPRIVIKSVYKESDQ</sequence>
<protein>
    <submittedName>
        <fullName evidence="1">Allene oxide synthase 4</fullName>
    </submittedName>
</protein>
<organism evidence="1 2">
    <name type="scientific">Carex littledalei</name>
    <dbReference type="NCBI Taxonomy" id="544730"/>
    <lineage>
        <taxon>Eukaryota</taxon>
        <taxon>Viridiplantae</taxon>
        <taxon>Streptophyta</taxon>
        <taxon>Embryophyta</taxon>
        <taxon>Tracheophyta</taxon>
        <taxon>Spermatophyta</taxon>
        <taxon>Magnoliopsida</taxon>
        <taxon>Liliopsida</taxon>
        <taxon>Poales</taxon>
        <taxon>Cyperaceae</taxon>
        <taxon>Cyperoideae</taxon>
        <taxon>Cariceae</taxon>
        <taxon>Carex</taxon>
        <taxon>Carex subgen. Euthyceras</taxon>
    </lineage>
</organism>
<evidence type="ECO:0000313" key="1">
    <source>
        <dbReference type="EMBL" id="KAF3336585.1"/>
    </source>
</evidence>
<dbReference type="OrthoDB" id="2789670at2759"/>
<dbReference type="InterPro" id="IPR036396">
    <property type="entry name" value="Cyt_P450_sf"/>
</dbReference>
<proteinExistence type="predicted"/>
<dbReference type="EMBL" id="SWLB01000007">
    <property type="protein sequence ID" value="KAF3336585.1"/>
    <property type="molecule type" value="Genomic_DNA"/>
</dbReference>
<dbReference type="GO" id="GO:0004497">
    <property type="term" value="F:monooxygenase activity"/>
    <property type="evidence" value="ECO:0007669"/>
    <property type="project" value="InterPro"/>
</dbReference>
<dbReference type="GO" id="GO:0016705">
    <property type="term" value="F:oxidoreductase activity, acting on paired donors, with incorporation or reduction of molecular oxygen"/>
    <property type="evidence" value="ECO:0007669"/>
    <property type="project" value="InterPro"/>
</dbReference>
<keyword evidence="2" id="KW-1185">Reference proteome</keyword>
<comment type="caution">
    <text evidence="1">The sequence shown here is derived from an EMBL/GenBank/DDBJ whole genome shotgun (WGS) entry which is preliminary data.</text>
</comment>
<dbReference type="AlphaFoldDB" id="A0A833VPY9"/>
<dbReference type="GO" id="GO:0020037">
    <property type="term" value="F:heme binding"/>
    <property type="evidence" value="ECO:0007669"/>
    <property type="project" value="InterPro"/>
</dbReference>
<dbReference type="Proteomes" id="UP000623129">
    <property type="component" value="Unassembled WGS sequence"/>
</dbReference>
<accession>A0A833VPY9</accession>
<evidence type="ECO:0000313" key="2">
    <source>
        <dbReference type="Proteomes" id="UP000623129"/>
    </source>
</evidence>
<name>A0A833VPY9_9POAL</name>